<keyword evidence="2" id="KW-0732">Signal</keyword>
<dbReference type="AlphaFoldDB" id="A0A1H9XQC1"/>
<sequence length="1011" mass="96972">MQTWAKRGFQTALVTGGLLMLGTGIASADDNINPDHTPQSALDAKIVVDGRVQNNSIGTVLGDKHLPEVNRTISTSPREVLAAVPGGSLVTPLAETATQRLATDQNAPLRGNKIVSGVAVPVDVSGNAIALGGDSSVTNDSTQETSISRPVTTTGEDRAIAGNIIGLDYTAPVQVTGNAVSVAGDAETENTATQSSTVDGDYTTNGADGAISGNVVGSHATTPVQLNGNAIAAGGNADAESTTTSDSLVGGVVYTDGTDSTLSGNGGLVPLAAPVRGTGTALGVLGQAESDSINSTTAQAGQESPDFAGNPVYVHTNGTDSTGGGNILQPGIASPVTSDCTSAVVVGQSDAVCSSDLVTGAGGGNRTDGTDSVLGGAIGVVPVSAATSVIGNAGGVIGDASTDQNNVIDTSSGGTAITRGNDSVLGGSLINGPVSAPIDSCANGGVVVGDSDIACENITTTSAGGDAGTAGDDSVGGGNSGQIPVTAPAELIANGVGALGDQDIYATETKFSSAGGDANTADDDAVLAANLVNAPVSTPLQVFGNSAGAVANTTSDTALENQISAGGPSKSTGIGGTGSGNIAQAPISNPIQAFGAGVSALGNGKAQASNVTNSTTGDVATTDGSDGNLSGNLITAPIAGATQAFGDSVAVAGDNEAGATNDVTTSAGSSATTNGKDGNLSGNLIGAQAGPLVQAFGAAVAGVGGDNKANSSSVSATNAGGDLTTNGDHGFLSGTLADVPAGAFVQPHGDAVSAVGSDAFGISDNNTSGQIGGTSDTSGRGGSLNGIHLTSPVRGNAPVYDVPVEVAADALTSATHTNTAVVGENTTDEDAPLRLPTAGGLGVTELPFGGVFGLPTQRSATGNPLGSLLGGGLSTGSLTGGGLPTSSLTGGGLPTGNLTGGGLPTGNLTGGGLTGGLPTDLAGDLVGGGLPTAGNLPLHVTPAGRSRADVPGLSDLPTDNLAGAFSGNLFQAPSLHQLPVQTPALSGLDTTSALPVSSLTDTQSRLSNLFG</sequence>
<dbReference type="RefSeq" id="WP_092786750.1">
    <property type="nucleotide sequence ID" value="NZ_FOGI01000019.1"/>
</dbReference>
<dbReference type="STRING" id="155974.SAMN04487818_11952"/>
<feature type="compositionally biased region" description="Low complexity" evidence="1">
    <location>
        <begin position="460"/>
        <end position="473"/>
    </location>
</feature>
<evidence type="ECO:0008006" key="5">
    <source>
        <dbReference type="Google" id="ProtNLM"/>
    </source>
</evidence>
<proteinExistence type="predicted"/>
<dbReference type="EMBL" id="FOGI01000019">
    <property type="protein sequence ID" value="SES48350.1"/>
    <property type="molecule type" value="Genomic_DNA"/>
</dbReference>
<gene>
    <name evidence="3" type="ORF">SAMN04487818_11952</name>
</gene>
<accession>A0A1H9XQC1</accession>
<organism evidence="3 4">
    <name type="scientific">Actinokineospora terrae</name>
    <dbReference type="NCBI Taxonomy" id="155974"/>
    <lineage>
        <taxon>Bacteria</taxon>
        <taxon>Bacillati</taxon>
        <taxon>Actinomycetota</taxon>
        <taxon>Actinomycetes</taxon>
        <taxon>Pseudonocardiales</taxon>
        <taxon>Pseudonocardiaceae</taxon>
        <taxon>Actinokineospora</taxon>
    </lineage>
</organism>
<evidence type="ECO:0000313" key="4">
    <source>
        <dbReference type="Proteomes" id="UP000199051"/>
    </source>
</evidence>
<protein>
    <recommendedName>
        <fullName evidence="5">Small secreted domain</fullName>
    </recommendedName>
</protein>
<feature type="signal peptide" evidence="2">
    <location>
        <begin position="1"/>
        <end position="28"/>
    </location>
</feature>
<feature type="region of interest" description="Disordered" evidence="1">
    <location>
        <begin position="460"/>
        <end position="479"/>
    </location>
</feature>
<evidence type="ECO:0000256" key="1">
    <source>
        <dbReference type="SAM" id="MobiDB-lite"/>
    </source>
</evidence>
<keyword evidence="4" id="KW-1185">Reference proteome</keyword>
<name>A0A1H9XQC1_9PSEU</name>
<feature type="chain" id="PRO_5011537415" description="Small secreted domain" evidence="2">
    <location>
        <begin position="29"/>
        <end position="1011"/>
    </location>
</feature>
<evidence type="ECO:0000256" key="2">
    <source>
        <dbReference type="SAM" id="SignalP"/>
    </source>
</evidence>
<dbReference type="Proteomes" id="UP000199051">
    <property type="component" value="Unassembled WGS sequence"/>
</dbReference>
<evidence type="ECO:0000313" key="3">
    <source>
        <dbReference type="EMBL" id="SES48350.1"/>
    </source>
</evidence>
<reference evidence="4" key="1">
    <citation type="submission" date="2016-10" db="EMBL/GenBank/DDBJ databases">
        <authorList>
            <person name="Varghese N."/>
            <person name="Submissions S."/>
        </authorList>
    </citation>
    <scope>NUCLEOTIDE SEQUENCE [LARGE SCALE GENOMIC DNA]</scope>
    <source>
        <strain evidence="4">DSM 44260</strain>
    </source>
</reference>
<feature type="region of interest" description="Disordered" evidence="1">
    <location>
        <begin position="880"/>
        <end position="911"/>
    </location>
</feature>